<organism evidence="1 2">
    <name type="scientific">Pseudoalteromonas rubra</name>
    <dbReference type="NCBI Taxonomy" id="43658"/>
    <lineage>
        <taxon>Bacteria</taxon>
        <taxon>Pseudomonadati</taxon>
        <taxon>Pseudomonadota</taxon>
        <taxon>Gammaproteobacteria</taxon>
        <taxon>Alteromonadales</taxon>
        <taxon>Pseudoalteromonadaceae</taxon>
        <taxon>Pseudoalteromonas</taxon>
    </lineage>
</organism>
<dbReference type="RefSeq" id="WP_010386692.1">
    <property type="nucleotide sequence ID" value="NZ_AHCD03000020.1"/>
</dbReference>
<dbReference type="Gene3D" id="3.40.50.300">
    <property type="entry name" value="P-loop containing nucleotide triphosphate hydrolases"/>
    <property type="match status" value="1"/>
</dbReference>
<dbReference type="EMBL" id="AHCD03000020">
    <property type="protein sequence ID" value="KAF7788542.1"/>
    <property type="molecule type" value="Genomic_DNA"/>
</dbReference>
<reference evidence="1 2" key="1">
    <citation type="journal article" date="2012" name="J. Bacteriol.">
        <title>Genome sequence of the cycloprodigiosin-producing bacterial strain Pseudoalteromonas rubra ATCC 29570(T).</title>
        <authorList>
            <person name="Xie B.B."/>
            <person name="Shu Y.L."/>
            <person name="Qin Q.L."/>
            <person name="Rong J.C."/>
            <person name="Zhang X.Y."/>
            <person name="Chen X.L."/>
            <person name="Zhou B.C."/>
            <person name="Zhang Y.Z."/>
        </authorList>
    </citation>
    <scope>NUCLEOTIDE SEQUENCE [LARGE SCALE GENOMIC DNA]</scope>
    <source>
        <strain evidence="1 2">DSM 6842</strain>
    </source>
</reference>
<protein>
    <recommendedName>
        <fullName evidence="3">Transposase</fullName>
    </recommendedName>
</protein>
<dbReference type="AlphaFoldDB" id="A0A8T0CF02"/>
<dbReference type="InterPro" id="IPR008868">
    <property type="entry name" value="TniB"/>
</dbReference>
<dbReference type="Pfam" id="PF05621">
    <property type="entry name" value="TniB"/>
    <property type="match status" value="1"/>
</dbReference>
<evidence type="ECO:0000313" key="2">
    <source>
        <dbReference type="Proteomes" id="UP000016480"/>
    </source>
</evidence>
<dbReference type="SUPFAM" id="SSF52540">
    <property type="entry name" value="P-loop containing nucleoside triphosphate hydrolases"/>
    <property type="match status" value="1"/>
</dbReference>
<dbReference type="InterPro" id="IPR027417">
    <property type="entry name" value="P-loop_NTPase"/>
</dbReference>
<dbReference type="GeneID" id="61355700"/>
<sequence length="297" mass="33619">MNPYPHLHKDCLHKLDWDDQARIDDISSHKWIGYPRAIEALKKCDDIFRHPRVSRMPNLMVIGRTNNGKTEIIKKFCQRHLPDPNYLGEAIISPVMYIQAPPSPNEADLYVEILSSLYERVPSSSTSAKRAKVINVLKKIDLKVLCIDELHNSLAASSIKQQQFLNTLKYLGNELSISFIASGTEDLLRATSVDSQIQNRFEPFLLPKWQMTKDFRQLLRTFESITPLKEPSQLHSGLMSKKLMALSEGTIGELSTLINKAASFAIRNGQEKIDTDVLSKCGYIPPSDRTRDSVIGL</sequence>
<comment type="caution">
    <text evidence="1">The sequence shown here is derived from an EMBL/GenBank/DDBJ whole genome shotgun (WGS) entry which is preliminary data.</text>
</comment>
<name>A0A8T0CF02_9GAMM</name>
<evidence type="ECO:0008006" key="3">
    <source>
        <dbReference type="Google" id="ProtNLM"/>
    </source>
</evidence>
<dbReference type="Proteomes" id="UP000016480">
    <property type="component" value="Unassembled WGS sequence"/>
</dbReference>
<gene>
    <name evidence="1" type="ORF">PRUB_a1531</name>
</gene>
<evidence type="ECO:0000313" key="1">
    <source>
        <dbReference type="EMBL" id="KAF7788542.1"/>
    </source>
</evidence>
<accession>A0A8T0CF02</accession>
<proteinExistence type="predicted"/>